<evidence type="ECO:0000256" key="2">
    <source>
        <dbReference type="SAM" id="Phobius"/>
    </source>
</evidence>
<proteinExistence type="predicted"/>
<dbReference type="AlphaFoldDB" id="A0A9P0J5W7"/>
<evidence type="ECO:0000313" key="4">
    <source>
        <dbReference type="Proteomes" id="UP001154329"/>
    </source>
</evidence>
<keyword evidence="2" id="KW-1133">Transmembrane helix</keyword>
<accession>A0A9P0J5W7</accession>
<keyword evidence="2" id="KW-0472">Membrane</keyword>
<evidence type="ECO:0000256" key="1">
    <source>
        <dbReference type="SAM" id="MobiDB-lite"/>
    </source>
</evidence>
<feature type="transmembrane region" description="Helical" evidence="2">
    <location>
        <begin position="136"/>
        <end position="153"/>
    </location>
</feature>
<dbReference type="Proteomes" id="UP001154329">
    <property type="component" value="Chromosome 2"/>
</dbReference>
<sequence>MSAAFYIDLGAGTRLADGRRSGPTPHRVPTDPEKYFTHAPPPNPAVVPAAYANPLLPHPPPDHHHHRRRSGNRLPPPPSARGNQAMEHTVTSSVAAHTLPNRAATRNASHAARGSRPAARRDYVVIRKYIVRDIQFYLYNSVIFFFIFMYAKIKNSFFPSSKS</sequence>
<reference evidence="3" key="1">
    <citation type="submission" date="2022-02" db="EMBL/GenBank/DDBJ databases">
        <authorList>
            <person name="King R."/>
        </authorList>
    </citation>
    <scope>NUCLEOTIDE SEQUENCE</scope>
</reference>
<dbReference type="EMBL" id="OU899035">
    <property type="protein sequence ID" value="CAH1724717.1"/>
    <property type="molecule type" value="Genomic_DNA"/>
</dbReference>
<keyword evidence="2" id="KW-0812">Transmembrane</keyword>
<name>A0A9P0J5W7_APHGO</name>
<keyword evidence="4" id="KW-1185">Reference proteome</keyword>
<protein>
    <submittedName>
        <fullName evidence="3">Uncharacterized protein</fullName>
    </submittedName>
</protein>
<feature type="region of interest" description="Disordered" evidence="1">
    <location>
        <begin position="14"/>
        <end position="117"/>
    </location>
</feature>
<evidence type="ECO:0000313" key="3">
    <source>
        <dbReference type="EMBL" id="CAH1724717.1"/>
    </source>
</evidence>
<reference evidence="3" key="2">
    <citation type="submission" date="2022-10" db="EMBL/GenBank/DDBJ databases">
        <authorList>
            <consortium name="ENA_rothamsted_submissions"/>
            <consortium name="culmorum"/>
            <person name="King R."/>
        </authorList>
    </citation>
    <scope>NUCLEOTIDE SEQUENCE</scope>
</reference>
<feature type="compositionally biased region" description="Low complexity" evidence="1">
    <location>
        <begin position="46"/>
        <end position="55"/>
    </location>
</feature>
<organism evidence="3 4">
    <name type="scientific">Aphis gossypii</name>
    <name type="common">Cotton aphid</name>
    <dbReference type="NCBI Taxonomy" id="80765"/>
    <lineage>
        <taxon>Eukaryota</taxon>
        <taxon>Metazoa</taxon>
        <taxon>Ecdysozoa</taxon>
        <taxon>Arthropoda</taxon>
        <taxon>Hexapoda</taxon>
        <taxon>Insecta</taxon>
        <taxon>Pterygota</taxon>
        <taxon>Neoptera</taxon>
        <taxon>Paraneoptera</taxon>
        <taxon>Hemiptera</taxon>
        <taxon>Sternorrhyncha</taxon>
        <taxon>Aphidomorpha</taxon>
        <taxon>Aphidoidea</taxon>
        <taxon>Aphididae</taxon>
        <taxon>Aphidini</taxon>
        <taxon>Aphis</taxon>
        <taxon>Aphis</taxon>
    </lineage>
</organism>
<gene>
    <name evidence="3" type="ORF">APHIGO_LOCUS5960</name>
</gene>